<feature type="domain" description="HORMA" evidence="6">
    <location>
        <begin position="1"/>
        <end position="135"/>
    </location>
</feature>
<dbReference type="AlphaFoldDB" id="A0AAE1HQK5"/>
<keyword evidence="5" id="KW-0469">Meiosis</keyword>
<keyword evidence="4" id="KW-0539">Nucleus</keyword>
<dbReference type="InterPro" id="IPR036570">
    <property type="entry name" value="HORMA_dom_sf"/>
</dbReference>
<keyword evidence="8" id="KW-1185">Reference proteome</keyword>
<keyword evidence="3" id="KW-0158">Chromosome</keyword>
<dbReference type="GO" id="GO:0005634">
    <property type="term" value="C:nucleus"/>
    <property type="evidence" value="ECO:0007669"/>
    <property type="project" value="UniProtKB-SubCell"/>
</dbReference>
<dbReference type="GO" id="GO:0051321">
    <property type="term" value="P:meiotic cell cycle"/>
    <property type="evidence" value="ECO:0007669"/>
    <property type="project" value="UniProtKB-KW"/>
</dbReference>
<gene>
    <name evidence="7" type="ORF">KUF71_013924</name>
</gene>
<organism evidence="7 8">
    <name type="scientific">Frankliniella fusca</name>
    <dbReference type="NCBI Taxonomy" id="407009"/>
    <lineage>
        <taxon>Eukaryota</taxon>
        <taxon>Metazoa</taxon>
        <taxon>Ecdysozoa</taxon>
        <taxon>Arthropoda</taxon>
        <taxon>Hexapoda</taxon>
        <taxon>Insecta</taxon>
        <taxon>Pterygota</taxon>
        <taxon>Neoptera</taxon>
        <taxon>Paraneoptera</taxon>
        <taxon>Thysanoptera</taxon>
        <taxon>Terebrantia</taxon>
        <taxon>Thripoidea</taxon>
        <taxon>Thripidae</taxon>
        <taxon>Frankliniella</taxon>
    </lineage>
</organism>
<comment type="subcellular location">
    <subcellularLocation>
        <location evidence="2">Chromosome</location>
    </subcellularLocation>
    <subcellularLocation>
        <location evidence="1">Nucleus</location>
    </subcellularLocation>
</comment>
<sequence>MDALERKYLKSFTLEITDRTGVCIEAYTLNYSYVNDEIQCSVTMIEDQVKLSSKLENSVRGVIRNLMTLTSSAASLPPDARTLLKISYQPNTPPDYEPPGFKPYLDDTSPTKNMSRFLSVILTEKQFDVIKENSD</sequence>
<dbReference type="GO" id="GO:0005694">
    <property type="term" value="C:chromosome"/>
    <property type="evidence" value="ECO:0007669"/>
    <property type="project" value="UniProtKB-SubCell"/>
</dbReference>
<dbReference type="PANTHER" id="PTHR48225">
    <property type="entry name" value="HORMA DOMAIN-CONTAINING PROTEIN 1"/>
    <property type="match status" value="1"/>
</dbReference>
<evidence type="ECO:0000256" key="5">
    <source>
        <dbReference type="ARBA" id="ARBA00023254"/>
    </source>
</evidence>
<evidence type="ECO:0000256" key="1">
    <source>
        <dbReference type="ARBA" id="ARBA00004123"/>
    </source>
</evidence>
<comment type="caution">
    <text evidence="7">The sequence shown here is derived from an EMBL/GenBank/DDBJ whole genome shotgun (WGS) entry which is preliminary data.</text>
</comment>
<accession>A0AAE1HQK5</accession>
<dbReference type="PANTHER" id="PTHR48225:SF7">
    <property type="entry name" value="MEIOSIS-SPECIFIC PROTEIN HOP1"/>
    <property type="match status" value="1"/>
</dbReference>
<reference evidence="7" key="1">
    <citation type="submission" date="2021-07" db="EMBL/GenBank/DDBJ databases">
        <authorList>
            <person name="Catto M.A."/>
            <person name="Jacobson A."/>
            <person name="Kennedy G."/>
            <person name="Labadie P."/>
            <person name="Hunt B.G."/>
            <person name="Srinivasan R."/>
        </authorList>
    </citation>
    <scope>NUCLEOTIDE SEQUENCE</scope>
    <source>
        <strain evidence="7">PL_HMW_Pooled</strain>
        <tissue evidence="7">Head</tissue>
    </source>
</reference>
<evidence type="ECO:0000256" key="3">
    <source>
        <dbReference type="ARBA" id="ARBA00022454"/>
    </source>
</evidence>
<evidence type="ECO:0000313" key="8">
    <source>
        <dbReference type="Proteomes" id="UP001219518"/>
    </source>
</evidence>
<evidence type="ECO:0000256" key="2">
    <source>
        <dbReference type="ARBA" id="ARBA00004286"/>
    </source>
</evidence>
<name>A0AAE1HQK5_9NEOP</name>
<proteinExistence type="predicted"/>
<dbReference type="PROSITE" id="PS50815">
    <property type="entry name" value="HORMA"/>
    <property type="match status" value="1"/>
</dbReference>
<dbReference type="InterPro" id="IPR003511">
    <property type="entry name" value="HORMA_dom"/>
</dbReference>
<evidence type="ECO:0000259" key="6">
    <source>
        <dbReference type="PROSITE" id="PS50815"/>
    </source>
</evidence>
<dbReference type="EMBL" id="JAHWGI010001240">
    <property type="protein sequence ID" value="KAK3925675.1"/>
    <property type="molecule type" value="Genomic_DNA"/>
</dbReference>
<dbReference type="SUPFAM" id="SSF56019">
    <property type="entry name" value="The spindle assembly checkpoint protein mad2"/>
    <property type="match status" value="1"/>
</dbReference>
<evidence type="ECO:0000313" key="7">
    <source>
        <dbReference type="EMBL" id="KAK3925675.1"/>
    </source>
</evidence>
<dbReference type="Gene3D" id="3.30.900.10">
    <property type="entry name" value="HORMA domain"/>
    <property type="match status" value="1"/>
</dbReference>
<dbReference type="Pfam" id="PF02301">
    <property type="entry name" value="HORMA"/>
    <property type="match status" value="1"/>
</dbReference>
<dbReference type="Proteomes" id="UP001219518">
    <property type="component" value="Unassembled WGS sequence"/>
</dbReference>
<dbReference type="InterPro" id="IPR051294">
    <property type="entry name" value="HORMA_MeioticProgression"/>
</dbReference>
<evidence type="ECO:0000256" key="4">
    <source>
        <dbReference type="ARBA" id="ARBA00023242"/>
    </source>
</evidence>
<reference evidence="7" key="2">
    <citation type="journal article" date="2023" name="BMC Genomics">
        <title>Pest status, molecular evolution, and epigenetic factors derived from the genome assembly of Frankliniella fusca, a thysanopteran phytovirus vector.</title>
        <authorList>
            <person name="Catto M.A."/>
            <person name="Labadie P.E."/>
            <person name="Jacobson A.L."/>
            <person name="Kennedy G.G."/>
            <person name="Srinivasan R."/>
            <person name="Hunt B.G."/>
        </authorList>
    </citation>
    <scope>NUCLEOTIDE SEQUENCE</scope>
    <source>
        <tissue evidence="7">Head</tissue>
    </source>
</reference>
<protein>
    <submittedName>
        <fullName evidence="7">Meiosis-specific protein PAIR2</fullName>
    </submittedName>
</protein>